<dbReference type="Gene3D" id="3.40.50.2300">
    <property type="match status" value="1"/>
</dbReference>
<reference evidence="4 5" key="1">
    <citation type="submission" date="2016-10" db="EMBL/GenBank/DDBJ databases">
        <authorList>
            <person name="de Groot N.N."/>
        </authorList>
    </citation>
    <scope>NUCLEOTIDE SEQUENCE [LARGE SCALE GENOMIC DNA]</scope>
    <source>
        <strain evidence="4 5">CGMCC 1.8891</strain>
    </source>
</reference>
<name>A0A1I3QUC9_9RHOB</name>
<feature type="domain" description="Response regulatory" evidence="3">
    <location>
        <begin position="2"/>
        <end position="121"/>
    </location>
</feature>
<dbReference type="STRING" id="576117.SAMN04488138_10485"/>
<dbReference type="PANTHER" id="PTHR44591:SF3">
    <property type="entry name" value="RESPONSE REGULATORY DOMAIN-CONTAINING PROTEIN"/>
    <property type="match status" value="1"/>
</dbReference>
<sequence>MAILVVDDDRNIRTLIEEILRSDGYEDIHCAESGREALELIIAGDDRFSTIFLDIQMPEMDGIELCGHIRALPEYRQTPIIMLTSMKDKAHVDAAFMQGATDYMTKPIDITEMHARLRVAQMLYEEQMRAREAQNREANLRLGMEGSAHPASDTQFEFADPVIIYDVPRVIGSTEMENYLHRMSHVQRFMFSAIAFQIDRPERLFSLSTPVEFYDILTDVAEAIFENTRQYDPMISYAGEGKFIAVLPRTVQLDHDELEAELTLTLREFGLIGGETVPMDVTVSAGDVVKMSMFDSTPQKMFNRALVSVSKERNTARRASVNMMFA</sequence>
<dbReference type="AlphaFoldDB" id="A0A1I3QUC9"/>
<dbReference type="GeneID" id="98664590"/>
<dbReference type="EMBL" id="FORY01000004">
    <property type="protein sequence ID" value="SFJ36861.1"/>
    <property type="molecule type" value="Genomic_DNA"/>
</dbReference>
<protein>
    <submittedName>
        <fullName evidence="4">Response regulator receiver domain-containing protein</fullName>
    </submittedName>
</protein>
<dbReference type="Pfam" id="PF00072">
    <property type="entry name" value="Response_reg"/>
    <property type="match status" value="1"/>
</dbReference>
<feature type="modified residue" description="4-aspartylphosphate" evidence="2">
    <location>
        <position position="54"/>
    </location>
</feature>
<organism evidence="4 5">
    <name type="scientific">Celeribacter halophilus</name>
    <dbReference type="NCBI Taxonomy" id="576117"/>
    <lineage>
        <taxon>Bacteria</taxon>
        <taxon>Pseudomonadati</taxon>
        <taxon>Pseudomonadota</taxon>
        <taxon>Alphaproteobacteria</taxon>
        <taxon>Rhodobacterales</taxon>
        <taxon>Roseobacteraceae</taxon>
        <taxon>Celeribacter</taxon>
    </lineage>
</organism>
<dbReference type="InterPro" id="IPR050595">
    <property type="entry name" value="Bact_response_regulator"/>
</dbReference>
<proteinExistence type="predicted"/>
<gene>
    <name evidence="4" type="ORF">SAMN04488138_10485</name>
</gene>
<dbReference type="Proteomes" id="UP000183299">
    <property type="component" value="Unassembled WGS sequence"/>
</dbReference>
<dbReference type="PROSITE" id="PS50110">
    <property type="entry name" value="RESPONSE_REGULATORY"/>
    <property type="match status" value="1"/>
</dbReference>
<keyword evidence="5" id="KW-1185">Reference proteome</keyword>
<accession>A0A1I3QUC9</accession>
<dbReference type="RefSeq" id="WP_066601941.1">
    <property type="nucleotide sequence ID" value="NZ_FORY01000004.1"/>
</dbReference>
<evidence type="ECO:0000259" key="3">
    <source>
        <dbReference type="PROSITE" id="PS50110"/>
    </source>
</evidence>
<evidence type="ECO:0000256" key="1">
    <source>
        <dbReference type="ARBA" id="ARBA00022553"/>
    </source>
</evidence>
<keyword evidence="1 2" id="KW-0597">Phosphoprotein</keyword>
<dbReference type="GO" id="GO:0000160">
    <property type="term" value="P:phosphorelay signal transduction system"/>
    <property type="evidence" value="ECO:0007669"/>
    <property type="project" value="InterPro"/>
</dbReference>
<dbReference type="InterPro" id="IPR001789">
    <property type="entry name" value="Sig_transdc_resp-reg_receiver"/>
</dbReference>
<dbReference type="SMART" id="SM00448">
    <property type="entry name" value="REC"/>
    <property type="match status" value="1"/>
</dbReference>
<dbReference type="InterPro" id="IPR011006">
    <property type="entry name" value="CheY-like_superfamily"/>
</dbReference>
<evidence type="ECO:0000256" key="2">
    <source>
        <dbReference type="PROSITE-ProRule" id="PRU00169"/>
    </source>
</evidence>
<evidence type="ECO:0000313" key="5">
    <source>
        <dbReference type="Proteomes" id="UP000183299"/>
    </source>
</evidence>
<evidence type="ECO:0000313" key="4">
    <source>
        <dbReference type="EMBL" id="SFJ36861.1"/>
    </source>
</evidence>
<dbReference type="SUPFAM" id="SSF52172">
    <property type="entry name" value="CheY-like"/>
    <property type="match status" value="1"/>
</dbReference>
<dbReference type="PANTHER" id="PTHR44591">
    <property type="entry name" value="STRESS RESPONSE REGULATOR PROTEIN 1"/>
    <property type="match status" value="1"/>
</dbReference>
<dbReference type="OrthoDB" id="7326651at2"/>